<keyword evidence="1" id="KW-1133">Transmembrane helix</keyword>
<sequence length="55" mass="5681">MKSVISGGFFLLSGSVIISALTVSNAGNDFMNGLGAVFILIGIAQIVIGLFFEDD</sequence>
<dbReference type="EMBL" id="CP004044">
    <property type="protein sequence ID" value="AGC69142.1"/>
    <property type="molecule type" value="Genomic_DNA"/>
</dbReference>
<evidence type="ECO:0000256" key="1">
    <source>
        <dbReference type="SAM" id="Phobius"/>
    </source>
</evidence>
<dbReference type="PATRIC" id="fig|1121335.3.peg.2183"/>
<reference evidence="2 3" key="1">
    <citation type="journal article" date="2013" name="Genome Announc.">
        <title>Complete genome sequence of Clostridium stercorarium subsp. stercorarium strain DSM 8532, a thermophilic degrader of plant cell wall fibers.</title>
        <authorList>
            <person name="Poehlein A."/>
            <person name="Zverlov V.V."/>
            <person name="Daniel R."/>
            <person name="Schwarz W.H."/>
            <person name="Liebl W."/>
        </authorList>
    </citation>
    <scope>NUCLEOTIDE SEQUENCE [LARGE SCALE GENOMIC DNA]</scope>
    <source>
        <strain evidence="3">ATCC 35414 / DSM 8532 / NCIMB 11754</strain>
    </source>
</reference>
<dbReference type="KEGG" id="csd:Clst_2082"/>
<evidence type="ECO:0000313" key="3">
    <source>
        <dbReference type="Proteomes" id="UP000011220"/>
    </source>
</evidence>
<dbReference type="AlphaFoldDB" id="L7VQS7"/>
<keyword evidence="1" id="KW-0812">Transmembrane</keyword>
<feature type="transmembrane region" description="Helical" evidence="1">
    <location>
        <begin position="30"/>
        <end position="52"/>
    </location>
</feature>
<dbReference type="KEGG" id="css:Cst_c21780"/>
<accession>L7VQS7</accession>
<evidence type="ECO:0000313" key="2">
    <source>
        <dbReference type="EMBL" id="AGC69142.1"/>
    </source>
</evidence>
<dbReference type="Proteomes" id="UP000011220">
    <property type="component" value="Chromosome"/>
</dbReference>
<protein>
    <submittedName>
        <fullName evidence="2">Uncharacterized protein</fullName>
    </submittedName>
</protein>
<keyword evidence="3" id="KW-1185">Reference proteome</keyword>
<name>L7VQS7_THES1</name>
<organism evidence="2 3">
    <name type="scientific">Thermoclostridium stercorarium (strain ATCC 35414 / DSM 8532 / NCIMB 11754)</name>
    <name type="common">Clostridium stercorarium</name>
    <dbReference type="NCBI Taxonomy" id="1121335"/>
    <lineage>
        <taxon>Bacteria</taxon>
        <taxon>Bacillati</taxon>
        <taxon>Bacillota</taxon>
        <taxon>Clostridia</taxon>
        <taxon>Eubacteriales</taxon>
        <taxon>Oscillospiraceae</taxon>
        <taxon>Thermoclostridium</taxon>
    </lineage>
</organism>
<dbReference type="RefSeq" id="WP_015359821.1">
    <property type="nucleotide sequence ID" value="NC_020134.1"/>
</dbReference>
<gene>
    <name evidence="2" type="ordered locus">Cst_c21780</name>
</gene>
<proteinExistence type="predicted"/>
<keyword evidence="1" id="KW-0472">Membrane</keyword>